<accession>A0A1W2A4B6</accession>
<evidence type="ECO:0000313" key="8">
    <source>
        <dbReference type="Proteomes" id="UP000192418"/>
    </source>
</evidence>
<dbReference type="PANTHER" id="PTHR12815">
    <property type="entry name" value="SORTING AND ASSEMBLY MACHINERY SAMM50 PROTEIN FAMILY MEMBER"/>
    <property type="match status" value="1"/>
</dbReference>
<dbReference type="PROSITE" id="PS51779">
    <property type="entry name" value="POTRA"/>
    <property type="match status" value="1"/>
</dbReference>
<evidence type="ECO:0000256" key="3">
    <source>
        <dbReference type="ARBA" id="ARBA00022692"/>
    </source>
</evidence>
<evidence type="ECO:0000256" key="1">
    <source>
        <dbReference type="ARBA" id="ARBA00004370"/>
    </source>
</evidence>
<dbReference type="InterPro" id="IPR010827">
    <property type="entry name" value="BamA/TamA_POTRA"/>
</dbReference>
<keyword evidence="3" id="KW-0812">Transmembrane</keyword>
<reference evidence="7 8" key="1">
    <citation type="submission" date="2017-04" db="EMBL/GenBank/DDBJ databases">
        <authorList>
            <person name="Afonso C.L."/>
            <person name="Miller P.J."/>
            <person name="Scott M.A."/>
            <person name="Spackman E."/>
            <person name="Goraichik I."/>
            <person name="Dimitrov K.M."/>
            <person name="Suarez D.L."/>
            <person name="Swayne D.E."/>
        </authorList>
    </citation>
    <scope>NUCLEOTIDE SEQUENCE [LARGE SCALE GENOMIC DNA]</scope>
    <source>
        <strain evidence="7 8">DSM 3385</strain>
    </source>
</reference>
<dbReference type="PANTHER" id="PTHR12815:SF18">
    <property type="entry name" value="SORTING AND ASSEMBLY MACHINERY COMPONENT 50 HOMOLOG"/>
    <property type="match status" value="1"/>
</dbReference>
<keyword evidence="8" id="KW-1185">Reference proteome</keyword>
<name>A0A1W2A4B6_9BACT</name>
<sequence length="778" mass="87081">MKKIIMTWIVAALASTLCAFCVNAEETKPCIRIKKIELAGNIHFSTARLKPRLKIWTSSLLPGKMNCLNENWLNQDIKDLIAFYRKKGFARVTMKAEAVPMPGKKKHTIKITIQEGPRYEISFKGNAFFSSRQLKKEITVFTKGDPNGSGLRKGKNSLLKKYIQAGFANVKVKLDVKTVETKPLASTCQVIYRIEEGPRQVVKQLNITGNKVVDSSKIRDAMITHTKGFRELGGFNLKTLEKDLEAVALVYLSQGFLNARITHDIRMESETKDSSDPHESSPTKQIYITIHIVEGPRTLVNSAGISGLGNIFPRDEALGFLTLAPQEPFRDYMVKSDANILAAKISEKGYPHVKVTGETKFNADKTLADITWNVQPGSFTRFGKIHYQGNKRLKQKVMEKKVSLTPGEPFSLAQLFTTQKKVREIYSVASVKITAPGLKTQEPQPDIDITIKEKKPYYVEASTGFDTENLGYLRIKTGDTNFMGEDMNAWVEGYISGIGHRVEAGIKDPFFWDTLISATFTIYEEQEEPLNQEFGTRSWGAQSAFARQMTPHLTAGLNFEYENKIQFKGADEEQDETRNILITSASLAWDNRDSVLKPTQGFLSFASVDLFSGFGSDLDRFLKYQIDLRHYRSPFKGLTFAMAGRMGYIQPLGSSNTVADDQLFFLGGISDVRGFKENMLLTDPEDTHEALGGRTSISASLEARIDLPANFELTFFMDTGKIDNTDQAQVLDDFRYAVGTGLRYNTPIGPIGLLYGHKLDPEDGESPGQIHFSIGYTF</sequence>
<comment type="subcellular location">
    <subcellularLocation>
        <location evidence="1">Membrane</location>
    </subcellularLocation>
</comment>
<dbReference type="Pfam" id="PF01103">
    <property type="entry name" value="Omp85"/>
    <property type="match status" value="1"/>
</dbReference>
<evidence type="ECO:0000259" key="6">
    <source>
        <dbReference type="PROSITE" id="PS51779"/>
    </source>
</evidence>
<evidence type="ECO:0000256" key="5">
    <source>
        <dbReference type="SAM" id="SignalP"/>
    </source>
</evidence>
<feature type="domain" description="POTRA" evidence="6">
    <location>
        <begin position="380"/>
        <end position="454"/>
    </location>
</feature>
<protein>
    <submittedName>
        <fullName evidence="7">Beta-barrel assembly machine subunit BamA</fullName>
    </submittedName>
</protein>
<gene>
    <name evidence="7" type="ORF">SAMN02746065_104103</name>
</gene>
<evidence type="ECO:0000313" key="7">
    <source>
        <dbReference type="EMBL" id="SMC55515.1"/>
    </source>
</evidence>
<dbReference type="STRING" id="1121400.SAMN02746065_104103"/>
<dbReference type="Pfam" id="PF07244">
    <property type="entry name" value="POTRA"/>
    <property type="match status" value="4"/>
</dbReference>
<dbReference type="EMBL" id="FWXY01000004">
    <property type="protein sequence ID" value="SMC55515.1"/>
    <property type="molecule type" value="Genomic_DNA"/>
</dbReference>
<dbReference type="Proteomes" id="UP000192418">
    <property type="component" value="Unassembled WGS sequence"/>
</dbReference>
<dbReference type="AlphaFoldDB" id="A0A1W2A4B6"/>
<keyword evidence="5" id="KW-0732">Signal</keyword>
<dbReference type="GO" id="GO:0019867">
    <property type="term" value="C:outer membrane"/>
    <property type="evidence" value="ECO:0007669"/>
    <property type="project" value="InterPro"/>
</dbReference>
<dbReference type="InterPro" id="IPR000184">
    <property type="entry name" value="Bac_surfAg_D15"/>
</dbReference>
<keyword evidence="2" id="KW-1134">Transmembrane beta strand</keyword>
<keyword evidence="4" id="KW-0472">Membrane</keyword>
<feature type="signal peptide" evidence="5">
    <location>
        <begin position="1"/>
        <end position="24"/>
    </location>
</feature>
<organism evidence="7 8">
    <name type="scientific">Desulfocicer vacuolatum DSM 3385</name>
    <dbReference type="NCBI Taxonomy" id="1121400"/>
    <lineage>
        <taxon>Bacteria</taxon>
        <taxon>Pseudomonadati</taxon>
        <taxon>Thermodesulfobacteriota</taxon>
        <taxon>Desulfobacteria</taxon>
        <taxon>Desulfobacterales</taxon>
        <taxon>Desulfobacteraceae</taxon>
        <taxon>Desulfocicer</taxon>
    </lineage>
</organism>
<evidence type="ECO:0000256" key="4">
    <source>
        <dbReference type="ARBA" id="ARBA00023136"/>
    </source>
</evidence>
<dbReference type="Gene3D" id="3.10.20.310">
    <property type="entry name" value="membrane protein fhac"/>
    <property type="match status" value="5"/>
</dbReference>
<dbReference type="InterPro" id="IPR034746">
    <property type="entry name" value="POTRA"/>
</dbReference>
<dbReference type="Gene3D" id="2.40.160.50">
    <property type="entry name" value="membrane protein fhac: a member of the omp85/tpsb transporter family"/>
    <property type="match status" value="1"/>
</dbReference>
<dbReference type="InterPro" id="IPR039910">
    <property type="entry name" value="D15-like"/>
</dbReference>
<dbReference type="RefSeq" id="WP_084067330.1">
    <property type="nucleotide sequence ID" value="NZ_FWXY01000004.1"/>
</dbReference>
<feature type="chain" id="PRO_5012529141" evidence="5">
    <location>
        <begin position="25"/>
        <end position="778"/>
    </location>
</feature>
<dbReference type="OrthoDB" id="9814535at2"/>
<proteinExistence type="predicted"/>
<evidence type="ECO:0000256" key="2">
    <source>
        <dbReference type="ARBA" id="ARBA00022452"/>
    </source>
</evidence>